<name>A0A6M5YVD9_9BACT</name>
<accession>A0A6M5YVD9</accession>
<dbReference type="AlphaFoldDB" id="A0A6M5YVD9"/>
<dbReference type="Proteomes" id="UP000503447">
    <property type="component" value="Chromosome"/>
</dbReference>
<dbReference type="InterPro" id="IPR045651">
    <property type="entry name" value="DUF6398"/>
</dbReference>
<proteinExistence type="predicted"/>
<reference evidence="3" key="1">
    <citation type="submission" date="2020-05" db="EMBL/GenBank/DDBJ databases">
        <title>Frigoriglobus tundricola gen. nov., sp. nov., a psychrotolerant cellulolytic planctomycete of the family Gemmataceae with two divergent copies of 16S rRNA gene.</title>
        <authorList>
            <person name="Kulichevskaya I.S."/>
            <person name="Ivanova A.A."/>
            <person name="Naumoff D.G."/>
            <person name="Beletsky A.V."/>
            <person name="Rijpstra W.I.C."/>
            <person name="Sinninghe Damste J.S."/>
            <person name="Mardanov A.V."/>
            <person name="Ravin N.V."/>
            <person name="Dedysh S.N."/>
        </authorList>
    </citation>
    <scope>NUCLEOTIDE SEQUENCE [LARGE SCALE GENOMIC DNA]</scope>
    <source>
        <strain evidence="3">PL17</strain>
    </source>
</reference>
<dbReference type="KEGG" id="ftj:FTUN_4906"/>
<evidence type="ECO:0000313" key="2">
    <source>
        <dbReference type="EMBL" id="QJW97336.1"/>
    </source>
</evidence>
<dbReference type="RefSeq" id="WP_227254403.1">
    <property type="nucleotide sequence ID" value="NZ_CP053452.2"/>
</dbReference>
<evidence type="ECO:0000313" key="3">
    <source>
        <dbReference type="Proteomes" id="UP000503447"/>
    </source>
</evidence>
<organism evidence="2 3">
    <name type="scientific">Frigoriglobus tundricola</name>
    <dbReference type="NCBI Taxonomy" id="2774151"/>
    <lineage>
        <taxon>Bacteria</taxon>
        <taxon>Pseudomonadati</taxon>
        <taxon>Planctomycetota</taxon>
        <taxon>Planctomycetia</taxon>
        <taxon>Gemmatales</taxon>
        <taxon>Gemmataceae</taxon>
        <taxon>Frigoriglobus</taxon>
    </lineage>
</organism>
<keyword evidence="3" id="KW-1185">Reference proteome</keyword>
<protein>
    <recommendedName>
        <fullName evidence="1">DUF6398 domain-containing protein</fullName>
    </recommendedName>
</protein>
<dbReference type="EMBL" id="CP053452">
    <property type="protein sequence ID" value="QJW97336.1"/>
    <property type="molecule type" value="Genomic_DNA"/>
</dbReference>
<sequence>MLLEPDDLELFFRLHKALMFFVNQRLRVLPDALATPEDFAALPPTTRLAVRDAFVANLDLIDAFATQNPGPFSGHELDIVRSWRHLVAGEFYVFRELKRHTVFLSSKEPVVAYGVLALSQPFEDLIGPYLPVLTKTVLLPFRDQIVYDGLLQSYNVSFGPGIRRSLNESFQEAKARQGIVTALPMAPTSQAPAASQKVRPRAKARTKEADADAVRVILDMVDRFCREHLNEEYAQLCRRLADKLARKRPSPLLSGRPNTWACGIVRTIGWVNYLDDPSQEPHMKLTAIDKAFGVGESTGQGKSMLIRKTLKIRSMDPAWTLPSRMDRNPMAWLIEVNGLPFDARYLSREIQEEALRKGLIPYIPERPGTAEHDAEGEAE</sequence>
<feature type="domain" description="DUF6398" evidence="1">
    <location>
        <begin position="217"/>
        <end position="321"/>
    </location>
</feature>
<evidence type="ECO:0000259" key="1">
    <source>
        <dbReference type="Pfam" id="PF19935"/>
    </source>
</evidence>
<dbReference type="Pfam" id="PF19935">
    <property type="entry name" value="DUF6398"/>
    <property type="match status" value="1"/>
</dbReference>
<gene>
    <name evidence="2" type="ORF">FTUN_4906</name>
</gene>